<evidence type="ECO:0000259" key="1">
    <source>
        <dbReference type="Pfam" id="PF00425"/>
    </source>
</evidence>
<dbReference type="InterPro" id="IPR005801">
    <property type="entry name" value="ADC_synthase"/>
</dbReference>
<dbReference type="NCBIfam" id="NF006563">
    <property type="entry name" value="PRK09070.1"/>
    <property type="match status" value="1"/>
</dbReference>
<dbReference type="AlphaFoldDB" id="A0A8J7FNV6"/>
<dbReference type="Proteomes" id="UP000604481">
    <property type="component" value="Unassembled WGS sequence"/>
</dbReference>
<proteinExistence type="predicted"/>
<protein>
    <submittedName>
        <fullName evidence="2">Aminodeoxychorismate synthase component I</fullName>
    </submittedName>
</protein>
<dbReference type="InterPro" id="IPR015890">
    <property type="entry name" value="Chorismate_C"/>
</dbReference>
<dbReference type="GO" id="GO:0000162">
    <property type="term" value="P:L-tryptophan biosynthetic process"/>
    <property type="evidence" value="ECO:0007669"/>
    <property type="project" value="TreeGrafter"/>
</dbReference>
<comment type="caution">
    <text evidence="2">The sequence shown here is derived from an EMBL/GenBank/DDBJ whole genome shotgun (WGS) entry which is preliminary data.</text>
</comment>
<keyword evidence="3" id="KW-1185">Reference proteome</keyword>
<dbReference type="InterPro" id="IPR019999">
    <property type="entry name" value="Anth_synth_I-like"/>
</dbReference>
<dbReference type="Pfam" id="PF00425">
    <property type="entry name" value="Chorismate_bind"/>
    <property type="match status" value="1"/>
</dbReference>
<dbReference type="SUPFAM" id="SSF56322">
    <property type="entry name" value="ADC synthase"/>
    <property type="match status" value="1"/>
</dbReference>
<accession>A0A8J7FNV6</accession>
<gene>
    <name evidence="2" type="ORF">INR99_13000</name>
</gene>
<dbReference type="PANTHER" id="PTHR11236:SF9">
    <property type="entry name" value="ANTHRANILATE SYNTHASE COMPONENT 1"/>
    <property type="match status" value="1"/>
</dbReference>
<reference evidence="2 3" key="1">
    <citation type="submission" date="2020-10" db="EMBL/GenBank/DDBJ databases">
        <title>The genome sequence of Chitinilyticum litopenaei 4Y14.</title>
        <authorList>
            <person name="Liu Y."/>
        </authorList>
    </citation>
    <scope>NUCLEOTIDE SEQUENCE [LARGE SCALE GENOMIC DNA]</scope>
    <source>
        <strain evidence="2 3">4Y14</strain>
    </source>
</reference>
<organism evidence="2 3">
    <name type="scientific">Chitinilyticum piscinae</name>
    <dbReference type="NCBI Taxonomy" id="2866724"/>
    <lineage>
        <taxon>Bacteria</taxon>
        <taxon>Pseudomonadati</taxon>
        <taxon>Pseudomonadota</taxon>
        <taxon>Betaproteobacteria</taxon>
        <taxon>Neisseriales</taxon>
        <taxon>Chitinibacteraceae</taxon>
        <taxon>Chitinilyticum</taxon>
    </lineage>
</organism>
<evidence type="ECO:0000313" key="2">
    <source>
        <dbReference type="EMBL" id="MBE9610261.1"/>
    </source>
</evidence>
<dbReference type="PRINTS" id="PR00095">
    <property type="entry name" value="ANTSNTHASEI"/>
</dbReference>
<dbReference type="EMBL" id="JADFUA010000008">
    <property type="protein sequence ID" value="MBE9610261.1"/>
    <property type="molecule type" value="Genomic_DNA"/>
</dbReference>
<dbReference type="Gene3D" id="3.60.120.10">
    <property type="entry name" value="Anthranilate synthase"/>
    <property type="match status" value="1"/>
</dbReference>
<name>A0A8J7FNV6_9NEIS</name>
<dbReference type="PANTHER" id="PTHR11236">
    <property type="entry name" value="AMINOBENZOATE/ANTHRANILATE SYNTHASE"/>
    <property type="match status" value="1"/>
</dbReference>
<evidence type="ECO:0000313" key="3">
    <source>
        <dbReference type="Proteomes" id="UP000604481"/>
    </source>
</evidence>
<sequence>MIHTLPGPAGLDLAALAARHPAAFPGLLQSARETGWDILFALPQESRVYRSGEGAAFVSDLAALPRCKSLGSTLPFHGGWLVYAGYELLESFEPSVPQREADEYPLAALIRCPAAIVCDRSSKAVTLLAETPQLLEQLESLLVAGEWQPNPLQLAAIREDDEAAFLAGVERCKQYIYEGDVFQVNLSRGWNVTLAQGSADDLFAALRQANPAPFSALLRLGDCQIVSSSPERLVRLRDGVVETRPIAGTHPRSTDPQEDARLKQQLIDTPKERAEHIMIVDLERNDLGRIAVPGSVHVDELMAVETYAFVHHIESNIRAHIREGMSAADVLRALFPGGTITGCPKVRCMQIIRELEDRPRAAYTGSLGYINRDGSLDLNILIRTFMMRGDTLYFRAGAGIVAYSDAQRELQETRHKARGLLRALGVLE</sequence>
<feature type="domain" description="Chorismate-utilising enzyme C-terminal" evidence="1">
    <location>
        <begin position="162"/>
        <end position="416"/>
    </location>
</feature>